<evidence type="ECO:0000313" key="4">
    <source>
        <dbReference type="EMBL" id="SVA35902.1"/>
    </source>
</evidence>
<evidence type="ECO:0000259" key="3">
    <source>
        <dbReference type="Pfam" id="PF00534"/>
    </source>
</evidence>
<keyword evidence="2" id="KW-0808">Transferase</keyword>
<organism evidence="4">
    <name type="scientific">marine metagenome</name>
    <dbReference type="NCBI Taxonomy" id="408172"/>
    <lineage>
        <taxon>unclassified sequences</taxon>
        <taxon>metagenomes</taxon>
        <taxon>ecological metagenomes</taxon>
    </lineage>
</organism>
<dbReference type="SUPFAM" id="SSF53756">
    <property type="entry name" value="UDP-Glycosyltransferase/glycogen phosphorylase"/>
    <property type="match status" value="1"/>
</dbReference>
<protein>
    <recommendedName>
        <fullName evidence="3">Glycosyl transferase family 1 domain-containing protein</fullName>
    </recommendedName>
</protein>
<dbReference type="EMBL" id="UINC01007971">
    <property type="protein sequence ID" value="SVA35902.1"/>
    <property type="molecule type" value="Genomic_DNA"/>
</dbReference>
<accession>A0A381V699</accession>
<gene>
    <name evidence="4" type="ORF">METZ01_LOCUS88756</name>
</gene>
<evidence type="ECO:0000256" key="1">
    <source>
        <dbReference type="ARBA" id="ARBA00022676"/>
    </source>
</evidence>
<dbReference type="PANTHER" id="PTHR12526:SF629">
    <property type="entry name" value="TEICHURONIC ACID BIOSYNTHESIS GLYCOSYLTRANSFERASE TUAH-RELATED"/>
    <property type="match status" value="1"/>
</dbReference>
<name>A0A381V699_9ZZZZ</name>
<dbReference type="Gene3D" id="3.40.50.2000">
    <property type="entry name" value="Glycogen Phosphorylase B"/>
    <property type="match status" value="2"/>
</dbReference>
<sequence length="391" mass="45224">VSGTLGNSKWIVVASSVHRWDDTRILYRQAASLSALGKVVLFAPAPFRRKKMGNITIIGIPPWHHKHQRIRLIASLYFTFRNNIKHVKSIHVHDPELLPLIYLLHRKNKHIGLIYDMHENYKELIYSKSWIPLFLRSAIKKIYVWVEEKVIPELSGVIYSPKELKNKLLSLNSRAVRIENYPILKRESAFPNLEEIKRGNNKVVYLGQMRRIRGIMELIEAIKVVSKTIENIRLEFIGRAVPLNFEWEIKTKIQQLNLESYISVRGHLPYDEALRLARDANIGIVTFLPTPNNISCLPNKLFEYMQLCLPVIGSNFPHYAEIIEKNNCGLLVDPSDPNSIALGIIKLLSDPDLIKKMGNNGRRAIDNEYNWENESNKLLNFYYETLSVNLL</sequence>
<feature type="domain" description="Glycosyl transferase family 1" evidence="3">
    <location>
        <begin position="195"/>
        <end position="363"/>
    </location>
</feature>
<evidence type="ECO:0000256" key="2">
    <source>
        <dbReference type="ARBA" id="ARBA00022679"/>
    </source>
</evidence>
<dbReference type="CDD" id="cd03794">
    <property type="entry name" value="GT4_WbuB-like"/>
    <property type="match status" value="1"/>
</dbReference>
<proteinExistence type="predicted"/>
<dbReference type="Pfam" id="PF00534">
    <property type="entry name" value="Glycos_transf_1"/>
    <property type="match status" value="1"/>
</dbReference>
<dbReference type="InterPro" id="IPR001296">
    <property type="entry name" value="Glyco_trans_1"/>
</dbReference>
<dbReference type="AlphaFoldDB" id="A0A381V699"/>
<dbReference type="GO" id="GO:0016757">
    <property type="term" value="F:glycosyltransferase activity"/>
    <property type="evidence" value="ECO:0007669"/>
    <property type="project" value="UniProtKB-KW"/>
</dbReference>
<keyword evidence="1" id="KW-0328">Glycosyltransferase</keyword>
<dbReference type="PANTHER" id="PTHR12526">
    <property type="entry name" value="GLYCOSYLTRANSFERASE"/>
    <property type="match status" value="1"/>
</dbReference>
<feature type="non-terminal residue" evidence="4">
    <location>
        <position position="1"/>
    </location>
</feature>
<reference evidence="4" key="1">
    <citation type="submission" date="2018-05" db="EMBL/GenBank/DDBJ databases">
        <authorList>
            <person name="Lanie J.A."/>
            <person name="Ng W.-L."/>
            <person name="Kazmierczak K.M."/>
            <person name="Andrzejewski T.M."/>
            <person name="Davidsen T.M."/>
            <person name="Wayne K.J."/>
            <person name="Tettelin H."/>
            <person name="Glass J.I."/>
            <person name="Rusch D."/>
            <person name="Podicherti R."/>
            <person name="Tsui H.-C.T."/>
            <person name="Winkler M.E."/>
        </authorList>
    </citation>
    <scope>NUCLEOTIDE SEQUENCE</scope>
</reference>